<keyword evidence="2" id="KW-1185">Reference proteome</keyword>
<evidence type="ECO:0000313" key="1">
    <source>
        <dbReference type="EMBL" id="CAI3952276.1"/>
    </source>
</evidence>
<dbReference type="Proteomes" id="UP001154272">
    <property type="component" value="Unassembled WGS sequence"/>
</dbReference>
<gene>
    <name evidence="1" type="ORF">R83534S58_LOCUS1786</name>
</gene>
<dbReference type="EMBL" id="CAMXCH010000003">
    <property type="protein sequence ID" value="CAI3952276.1"/>
    <property type="molecule type" value="Genomic_DNA"/>
</dbReference>
<evidence type="ECO:0000313" key="2">
    <source>
        <dbReference type="Proteomes" id="UP001154272"/>
    </source>
</evidence>
<organism evidence="1 2">
    <name type="scientific">Commensalibacter papalotli</name>
    <name type="common">ex Botero et al. 2024</name>
    <dbReference type="NCBI Taxonomy" id="2972766"/>
    <lineage>
        <taxon>Bacteria</taxon>
        <taxon>Pseudomonadati</taxon>
        <taxon>Pseudomonadota</taxon>
        <taxon>Alphaproteobacteria</taxon>
        <taxon>Acetobacterales</taxon>
        <taxon>Acetobacteraceae</taxon>
    </lineage>
</organism>
<accession>A0ABM9HSI7</accession>
<reference evidence="1" key="1">
    <citation type="submission" date="2022-10" db="EMBL/GenBank/DDBJ databases">
        <authorList>
            <person name="Botero Cardona J."/>
        </authorList>
    </citation>
    <scope>NUCLEOTIDE SEQUENCE</scope>
    <source>
        <strain evidence="1">R-83534</strain>
    </source>
</reference>
<comment type="caution">
    <text evidence="1">The sequence shown here is derived from an EMBL/GenBank/DDBJ whole genome shotgun (WGS) entry which is preliminary data.</text>
</comment>
<name>A0ABM9HSI7_9PROT</name>
<proteinExistence type="predicted"/>
<sequence length="75" mass="8344">MEEFLKHSKRSHLAALLKNIAGAFNTDNNGIPKPEVITGNIFFAAAMCRVFYLRVSEALPLASDATGMTQFHKKY</sequence>
<protein>
    <submittedName>
        <fullName evidence="1">Uncharacterized protein</fullName>
    </submittedName>
</protein>